<name>A0A7X5HXL4_9FIRM</name>
<dbReference type="InterPro" id="IPR004360">
    <property type="entry name" value="Glyas_Fos-R_dOase_dom"/>
</dbReference>
<sequence length="121" mass="13949">MHIKHVALRVRDLEESIRFYETVTELAVSRRIKAEPGELAFLTNGDGETEIELIWMPEGQKFEGKGIFICFETDKLDEMHKLVQDKGFNPSPIQDPGDQTRYFYVYDPNGVSVQLRVFPKG</sequence>
<proteinExistence type="predicted"/>
<organism evidence="2 3">
    <name type="scientific">Anaerotalea alkaliphila</name>
    <dbReference type="NCBI Taxonomy" id="2662126"/>
    <lineage>
        <taxon>Bacteria</taxon>
        <taxon>Bacillati</taxon>
        <taxon>Bacillota</taxon>
        <taxon>Clostridia</taxon>
        <taxon>Eubacteriales</taxon>
        <taxon>Anaerotalea</taxon>
    </lineage>
</organism>
<comment type="caution">
    <text evidence="2">The sequence shown here is derived from an EMBL/GenBank/DDBJ whole genome shotgun (WGS) entry which is preliminary data.</text>
</comment>
<dbReference type="EMBL" id="JAAEEH010000041">
    <property type="protein sequence ID" value="NDL68475.1"/>
    <property type="molecule type" value="Genomic_DNA"/>
</dbReference>
<dbReference type="AlphaFoldDB" id="A0A7X5HXL4"/>
<evidence type="ECO:0000259" key="1">
    <source>
        <dbReference type="PROSITE" id="PS51819"/>
    </source>
</evidence>
<dbReference type="PROSITE" id="PS51819">
    <property type="entry name" value="VOC"/>
    <property type="match status" value="1"/>
</dbReference>
<reference evidence="2 3" key="1">
    <citation type="submission" date="2020-01" db="EMBL/GenBank/DDBJ databases">
        <title>Anaeroalcalibacter tamaniensis gen. nov., sp. nov., moderately halophilic strictly anaerobic fermenter bacterium from mud volcano of Taman peninsula.</title>
        <authorList>
            <person name="Frolova A."/>
            <person name="Merkel A.Y."/>
            <person name="Slobodkin A.I."/>
        </authorList>
    </citation>
    <scope>NUCLEOTIDE SEQUENCE [LARGE SCALE GENOMIC DNA]</scope>
    <source>
        <strain evidence="2 3">F-3ap</strain>
    </source>
</reference>
<dbReference type="SUPFAM" id="SSF54593">
    <property type="entry name" value="Glyoxalase/Bleomycin resistance protein/Dihydroxybiphenyl dioxygenase"/>
    <property type="match status" value="1"/>
</dbReference>
<accession>A0A7X5HXL4</accession>
<gene>
    <name evidence="2" type="ORF">GXN74_12060</name>
</gene>
<evidence type="ECO:0000313" key="2">
    <source>
        <dbReference type="EMBL" id="NDL68475.1"/>
    </source>
</evidence>
<dbReference type="Pfam" id="PF00903">
    <property type="entry name" value="Glyoxalase"/>
    <property type="match status" value="1"/>
</dbReference>
<dbReference type="PANTHER" id="PTHR36113:SF3">
    <property type="entry name" value="SLL5075 PROTEIN"/>
    <property type="match status" value="1"/>
</dbReference>
<dbReference type="CDD" id="cd06587">
    <property type="entry name" value="VOC"/>
    <property type="match status" value="1"/>
</dbReference>
<dbReference type="PANTHER" id="PTHR36113">
    <property type="entry name" value="LYASE, PUTATIVE-RELATED-RELATED"/>
    <property type="match status" value="1"/>
</dbReference>
<protein>
    <submittedName>
        <fullName evidence="2">VOC family protein</fullName>
    </submittedName>
</protein>
<dbReference type="RefSeq" id="WP_162371197.1">
    <property type="nucleotide sequence ID" value="NZ_JAAEEH010000041.1"/>
</dbReference>
<dbReference type="Gene3D" id="3.10.180.10">
    <property type="entry name" value="2,3-Dihydroxybiphenyl 1,2-Dioxygenase, domain 1"/>
    <property type="match status" value="1"/>
</dbReference>
<dbReference type="Proteomes" id="UP000461585">
    <property type="component" value="Unassembled WGS sequence"/>
</dbReference>
<dbReference type="InterPro" id="IPR029068">
    <property type="entry name" value="Glyas_Bleomycin-R_OHBP_Dase"/>
</dbReference>
<keyword evidence="3" id="KW-1185">Reference proteome</keyword>
<evidence type="ECO:0000313" key="3">
    <source>
        <dbReference type="Proteomes" id="UP000461585"/>
    </source>
</evidence>
<dbReference type="InterPro" id="IPR051332">
    <property type="entry name" value="Fosfomycin_Res_Enzymes"/>
</dbReference>
<dbReference type="InterPro" id="IPR037523">
    <property type="entry name" value="VOC_core"/>
</dbReference>
<feature type="domain" description="VOC" evidence="1">
    <location>
        <begin position="2"/>
        <end position="118"/>
    </location>
</feature>